<dbReference type="OrthoDB" id="9135869at2"/>
<dbReference type="RefSeq" id="WP_087668218.1">
    <property type="nucleotide sequence ID" value="NZ_FCNW02000016.1"/>
</dbReference>
<dbReference type="Proteomes" id="UP000054977">
    <property type="component" value="Unassembled WGS sequence"/>
</dbReference>
<comment type="caution">
    <text evidence="1">The sequence shown here is derived from an EMBL/GenBank/DDBJ whole genome shotgun (WGS) entry which is preliminary data.</text>
</comment>
<name>A0A158HJ26_9BURK</name>
<dbReference type="EMBL" id="FCNW02000016">
    <property type="protein sequence ID" value="SAL43630.1"/>
    <property type="molecule type" value="Genomic_DNA"/>
</dbReference>
<gene>
    <name evidence="1" type="ORF">AWB65_03345</name>
</gene>
<protein>
    <submittedName>
        <fullName evidence="1">Uncharacterized protein</fullName>
    </submittedName>
</protein>
<dbReference type="AlphaFoldDB" id="A0A158HJ26"/>
<evidence type="ECO:0000313" key="2">
    <source>
        <dbReference type="Proteomes" id="UP000054977"/>
    </source>
</evidence>
<accession>A0A158HJ26</accession>
<proteinExistence type="predicted"/>
<sequence>MKRSDATRQRYHEDLGKSREYFAAAEWRKATKGQMHAWYPFEQEAMQAVYAGLIEAKRDNEPDEKLKKFRQQGDHLISKVAKAPIEIDGKVEVRVVVNGLHTFANLAPLPAVLNQSKGSAFNPDPCRYQRSANRHPGGAWDPELTPDEREHIRELWTVEGVPIEESLKTHRDLLDRDARAYEEHLRKTYGMEIFVDPAWFECLVSPEWKALECPRYKGFEGEPDEETLQTFMTMLQKQSEK</sequence>
<organism evidence="1 2">
    <name type="scientific">Caballeronia humi</name>
    <dbReference type="NCBI Taxonomy" id="326474"/>
    <lineage>
        <taxon>Bacteria</taxon>
        <taxon>Pseudomonadati</taxon>
        <taxon>Pseudomonadota</taxon>
        <taxon>Betaproteobacteria</taxon>
        <taxon>Burkholderiales</taxon>
        <taxon>Burkholderiaceae</taxon>
        <taxon>Caballeronia</taxon>
    </lineage>
</organism>
<keyword evidence="2" id="KW-1185">Reference proteome</keyword>
<reference evidence="1" key="1">
    <citation type="submission" date="2016-01" db="EMBL/GenBank/DDBJ databases">
        <authorList>
            <person name="Peeters C."/>
        </authorList>
    </citation>
    <scope>NUCLEOTIDE SEQUENCE [LARGE SCALE GENOMIC DNA]</scope>
    <source>
        <strain evidence="1">LMG 22934</strain>
    </source>
</reference>
<evidence type="ECO:0000313" key="1">
    <source>
        <dbReference type="EMBL" id="SAL43630.1"/>
    </source>
</evidence>